<dbReference type="GO" id="GO:0006313">
    <property type="term" value="P:DNA transposition"/>
    <property type="evidence" value="ECO:0007669"/>
    <property type="project" value="UniProtKB-UniRule"/>
</dbReference>
<evidence type="ECO:0000256" key="1">
    <source>
        <dbReference type="ARBA" id="ARBA00002190"/>
    </source>
</evidence>
<keyword evidence="3 6" id="KW-0815">Transposition</keyword>
<dbReference type="GO" id="GO:0004803">
    <property type="term" value="F:transposase activity"/>
    <property type="evidence" value="ECO:0007669"/>
    <property type="project" value="UniProtKB-UniRule"/>
</dbReference>
<evidence type="ECO:0000256" key="6">
    <source>
        <dbReference type="RuleBase" id="RU365089"/>
    </source>
</evidence>
<dbReference type="PATRIC" id="fig|235272.12.peg.3109"/>
<keyword evidence="6" id="KW-0814">Transposable element</keyword>
<sequence length="103" mass="11503">MDEMVKAMDMFGISKSQISPLAGEIDERIHAFLDRPLVGDWLYLLVDATYVKVWEASRIVSIAVIIAVAVNTNGGRSAGHAGWPSEAEPFWTDLLRSLMRREL</sequence>
<evidence type="ECO:0000256" key="3">
    <source>
        <dbReference type="ARBA" id="ARBA00022578"/>
    </source>
</evidence>
<protein>
    <recommendedName>
        <fullName evidence="6">Mutator family transposase</fullName>
    </recommendedName>
</protein>
<dbReference type="PANTHER" id="PTHR33217">
    <property type="entry name" value="TRANSPOSASE FOR INSERTION SEQUENCE ELEMENT IS1081"/>
    <property type="match status" value="1"/>
</dbReference>
<keyword evidence="4 6" id="KW-0238">DNA-binding</keyword>
<gene>
    <name evidence="7" type="ORF">ALO71_02318</name>
</gene>
<dbReference type="Proteomes" id="UP000050346">
    <property type="component" value="Unassembled WGS sequence"/>
</dbReference>
<dbReference type="AlphaFoldDB" id="A0A0N8RCN4"/>
<dbReference type="InterPro" id="IPR001207">
    <property type="entry name" value="Transposase_mutator"/>
</dbReference>
<comment type="function">
    <text evidence="1 6">Required for the transposition of the insertion element.</text>
</comment>
<evidence type="ECO:0000256" key="2">
    <source>
        <dbReference type="ARBA" id="ARBA00010961"/>
    </source>
</evidence>
<dbReference type="EMBL" id="LJQG01000258">
    <property type="protein sequence ID" value="KPX15279.1"/>
    <property type="molecule type" value="Genomic_DNA"/>
</dbReference>
<keyword evidence="5 6" id="KW-0233">DNA recombination</keyword>
<comment type="caution">
    <text evidence="7">The sequence shown here is derived from an EMBL/GenBank/DDBJ whole genome shotgun (WGS) entry which is preliminary data.</text>
</comment>
<dbReference type="GO" id="GO:0003677">
    <property type="term" value="F:DNA binding"/>
    <property type="evidence" value="ECO:0007669"/>
    <property type="project" value="UniProtKB-UniRule"/>
</dbReference>
<proteinExistence type="inferred from homology"/>
<evidence type="ECO:0000256" key="5">
    <source>
        <dbReference type="ARBA" id="ARBA00023172"/>
    </source>
</evidence>
<evidence type="ECO:0000313" key="7">
    <source>
        <dbReference type="EMBL" id="KPX15279.1"/>
    </source>
</evidence>
<dbReference type="PANTHER" id="PTHR33217:SF7">
    <property type="entry name" value="TRANSPOSASE FOR INSERTION SEQUENCE ELEMENT IS1081"/>
    <property type="match status" value="1"/>
</dbReference>
<evidence type="ECO:0000256" key="4">
    <source>
        <dbReference type="ARBA" id="ARBA00023125"/>
    </source>
</evidence>
<reference evidence="7 8" key="1">
    <citation type="submission" date="2015-09" db="EMBL/GenBank/DDBJ databases">
        <title>Genome announcement of multiple Pseudomonas syringae strains.</title>
        <authorList>
            <person name="Thakur S."/>
            <person name="Wang P.W."/>
            <person name="Gong Y."/>
            <person name="Weir B.S."/>
            <person name="Guttman D.S."/>
        </authorList>
    </citation>
    <scope>NUCLEOTIDE SEQUENCE [LARGE SCALE GENOMIC DNA]</scope>
    <source>
        <strain evidence="7 8">ICMP9150</strain>
    </source>
</reference>
<name>A0A0N8RCN4_PSEA0</name>
<organism evidence="7 8">
    <name type="scientific">Pseudomonas amygdali pv. dendropanacis</name>
    <dbReference type="NCBI Taxonomy" id="235272"/>
    <lineage>
        <taxon>Bacteria</taxon>
        <taxon>Pseudomonadati</taxon>
        <taxon>Pseudomonadota</taxon>
        <taxon>Gammaproteobacteria</taxon>
        <taxon>Pseudomonadales</taxon>
        <taxon>Pseudomonadaceae</taxon>
        <taxon>Pseudomonas</taxon>
        <taxon>Pseudomonas amygdali</taxon>
    </lineage>
</organism>
<evidence type="ECO:0000313" key="8">
    <source>
        <dbReference type="Proteomes" id="UP000050346"/>
    </source>
</evidence>
<dbReference type="Pfam" id="PF00872">
    <property type="entry name" value="Transposase_mut"/>
    <property type="match status" value="1"/>
</dbReference>
<accession>A0A0N8RCN4</accession>
<comment type="similarity">
    <text evidence="2 6">Belongs to the transposase mutator family.</text>
</comment>